<dbReference type="EMBL" id="MKIE01000020">
    <property type="protein sequence ID" value="OHW61243.1"/>
    <property type="molecule type" value="Genomic_DNA"/>
</dbReference>
<evidence type="ECO:0000313" key="2">
    <source>
        <dbReference type="EMBL" id="OHW61243.1"/>
    </source>
</evidence>
<evidence type="ECO:0000313" key="3">
    <source>
        <dbReference type="Proteomes" id="UP000180254"/>
    </source>
</evidence>
<dbReference type="RefSeq" id="WP_071064772.1">
    <property type="nucleotide sequence ID" value="NZ_MKIE01000020.1"/>
</dbReference>
<proteinExistence type="predicted"/>
<dbReference type="InterPro" id="IPR045792">
    <property type="entry name" value="DUF6036"/>
</dbReference>
<comment type="caution">
    <text evidence="2">The sequence shown here is derived from an EMBL/GenBank/DDBJ whole genome shotgun (WGS) entry which is preliminary data.</text>
</comment>
<gene>
    <name evidence="2" type="ORF">EUAN_24000</name>
</gene>
<dbReference type="Proteomes" id="UP000180254">
    <property type="component" value="Unassembled WGS sequence"/>
</dbReference>
<sequence length="199" mass="22914">MYDIEWANQYLKKLDPEEKFNTMIRTVGVLTKVLESKDISPPIIVGGLSVEIYTNSDYATRDIDFLSGDIDKVKSILEELGFSNSEGRHYYNSDLMVAVDAMDIAYEGLAGAYDKVEKIDIDDELYVKVISREDIIMDRIRAYLHWKEHDSRYWAMFIIETYFNELDIDYMTTVGRGSEVKSEANEVIKCIEELGLSSN</sequence>
<accession>A0A1S1V3L3</accession>
<dbReference type="STRING" id="39480.EUAN_24000"/>
<evidence type="ECO:0000259" key="1">
    <source>
        <dbReference type="Pfam" id="PF19502"/>
    </source>
</evidence>
<protein>
    <recommendedName>
        <fullName evidence="1">DUF6036 domain-containing protein</fullName>
    </recommendedName>
</protein>
<name>A0A1S1V3L3_9FIRM</name>
<organism evidence="2 3">
    <name type="scientific">Andreesenia angusta</name>
    <dbReference type="NCBI Taxonomy" id="39480"/>
    <lineage>
        <taxon>Bacteria</taxon>
        <taxon>Bacillati</taxon>
        <taxon>Bacillota</taxon>
        <taxon>Tissierellia</taxon>
        <taxon>Tissierellales</taxon>
        <taxon>Gottschalkiaceae</taxon>
        <taxon>Andreesenia</taxon>
    </lineage>
</organism>
<dbReference type="AlphaFoldDB" id="A0A1S1V3L3"/>
<dbReference type="Pfam" id="PF19502">
    <property type="entry name" value="DUF6036"/>
    <property type="match status" value="1"/>
</dbReference>
<reference evidence="2 3" key="1">
    <citation type="submission" date="2016-09" db="EMBL/GenBank/DDBJ databases">
        <title>Genome sequence of Eubacterium angustum.</title>
        <authorList>
            <person name="Poehlein A."/>
            <person name="Daniel R."/>
        </authorList>
    </citation>
    <scope>NUCLEOTIDE SEQUENCE [LARGE SCALE GENOMIC DNA]</scope>
    <source>
        <strain evidence="2 3">DSM 1989</strain>
    </source>
</reference>
<feature type="domain" description="DUF6036" evidence="1">
    <location>
        <begin position="30"/>
        <end position="142"/>
    </location>
</feature>
<keyword evidence="3" id="KW-1185">Reference proteome</keyword>
<dbReference type="OrthoDB" id="7432624at2"/>